<sequence>MKNRIVPFFLYAFCIAFLNFTFSDEFEEYGISQKDIQNRLWNGLQAPSVTVPYFGSSVKSACRSLAPDAQATAIKKAGGFVKTYFNSEDFQKRYTESIVKRYPKLETTVSEQRKAEIRANRLKGVQGLQAKDMEPVVDIQIQSAETFVGMESMLSSIPAEQRADFKKQIEDGKRNAAFFKKIKPLLKTNMEEFKKQYAEYLAADEIRQSEETMARNAKSNADELEKLKDPKKVLTARLTDFLNQSKGVDFAAQTKEVNGRKKFVNGAYEGKSDVWKFCYRMGATPTNTARAFAQQWLTELK</sequence>
<protein>
    <submittedName>
        <fullName evidence="1">Uncharacterized protein</fullName>
    </submittedName>
</protein>
<dbReference type="Proteomes" id="UP000198748">
    <property type="component" value="Unassembled WGS sequence"/>
</dbReference>
<dbReference type="RefSeq" id="WP_090152335.1">
    <property type="nucleotide sequence ID" value="NZ_FNAN01000009.1"/>
</dbReference>
<dbReference type="EMBL" id="FNAN01000009">
    <property type="protein sequence ID" value="SDF25619.1"/>
    <property type="molecule type" value="Genomic_DNA"/>
</dbReference>
<evidence type="ECO:0000313" key="2">
    <source>
        <dbReference type="Proteomes" id="UP000198748"/>
    </source>
</evidence>
<evidence type="ECO:0000313" key="1">
    <source>
        <dbReference type="EMBL" id="SDF25619.1"/>
    </source>
</evidence>
<organism evidence="1 2">
    <name type="scientific">Dyadobacter soli</name>
    <dbReference type="NCBI Taxonomy" id="659014"/>
    <lineage>
        <taxon>Bacteria</taxon>
        <taxon>Pseudomonadati</taxon>
        <taxon>Bacteroidota</taxon>
        <taxon>Cytophagia</taxon>
        <taxon>Cytophagales</taxon>
        <taxon>Spirosomataceae</taxon>
        <taxon>Dyadobacter</taxon>
    </lineage>
</organism>
<reference evidence="2" key="1">
    <citation type="submission" date="2016-10" db="EMBL/GenBank/DDBJ databases">
        <authorList>
            <person name="Varghese N."/>
            <person name="Submissions S."/>
        </authorList>
    </citation>
    <scope>NUCLEOTIDE SEQUENCE [LARGE SCALE GENOMIC DNA]</scope>
    <source>
        <strain evidence="2">DSM 25329</strain>
    </source>
</reference>
<proteinExistence type="predicted"/>
<dbReference type="OrthoDB" id="1409070at2"/>
<accession>A0A1G7JMD0</accession>
<dbReference type="STRING" id="659014.SAMN04487996_109324"/>
<gene>
    <name evidence="1" type="ORF">SAMN04487996_109324</name>
</gene>
<keyword evidence="2" id="KW-1185">Reference proteome</keyword>
<name>A0A1G7JMD0_9BACT</name>
<dbReference type="AlphaFoldDB" id="A0A1G7JMD0"/>